<dbReference type="EMBL" id="CP119078">
    <property type="protein sequence ID" value="WED42074.1"/>
    <property type="molecule type" value="Genomic_DNA"/>
</dbReference>
<dbReference type="RefSeq" id="WP_275087899.1">
    <property type="nucleotide sequence ID" value="NZ_CP119078.1"/>
</dbReference>
<reference evidence="1 2" key="1">
    <citation type="submission" date="2023-02" db="EMBL/GenBank/DDBJ databases">
        <title>Genome Sequence of L. cardiaca H63T.</title>
        <authorList>
            <person name="Lopez A.E."/>
            <person name="Cianciotto N.P."/>
        </authorList>
    </citation>
    <scope>NUCLEOTIDE SEQUENCE [LARGE SCALE GENOMIC DNA]</scope>
    <source>
        <strain evidence="1 2">H63</strain>
    </source>
</reference>
<proteinExistence type="predicted"/>
<organism evidence="1 2">
    <name type="scientific">Legionella cardiaca</name>
    <dbReference type="NCBI Taxonomy" id="1071983"/>
    <lineage>
        <taxon>Bacteria</taxon>
        <taxon>Pseudomonadati</taxon>
        <taxon>Pseudomonadota</taxon>
        <taxon>Gammaproteobacteria</taxon>
        <taxon>Legionellales</taxon>
        <taxon>Legionellaceae</taxon>
        <taxon>Legionella</taxon>
    </lineage>
</organism>
<keyword evidence="2" id="KW-1185">Reference proteome</keyword>
<gene>
    <name evidence="1" type="ORF">PXX05_09020</name>
</gene>
<dbReference type="Proteomes" id="UP001222087">
    <property type="component" value="Chromosome"/>
</dbReference>
<name>A0ABY8ANN7_9GAMM</name>
<protein>
    <recommendedName>
        <fullName evidence="3">Secreted protein</fullName>
    </recommendedName>
</protein>
<sequence>MNKIKAIVPAMILLFFWITSTYAVTTCFNEKKLEVIAKELHTNFQKDFCTTGIKPNHLEWISKTALPQIMNKSFLGVEPPPNWQLLADEIVQDCFKEGDLCHYETQKQFAACMQVKIPAILLQLGPWLAENCEKINSTVIEHWSDRKGQVLELIKQFEIESKK</sequence>
<evidence type="ECO:0000313" key="1">
    <source>
        <dbReference type="EMBL" id="WED42074.1"/>
    </source>
</evidence>
<accession>A0ABY8ANN7</accession>
<evidence type="ECO:0000313" key="2">
    <source>
        <dbReference type="Proteomes" id="UP001222087"/>
    </source>
</evidence>
<evidence type="ECO:0008006" key="3">
    <source>
        <dbReference type="Google" id="ProtNLM"/>
    </source>
</evidence>